<evidence type="ECO:0000313" key="4">
    <source>
        <dbReference type="Proteomes" id="UP000505325"/>
    </source>
</evidence>
<feature type="region of interest" description="Disordered" evidence="1">
    <location>
        <begin position="111"/>
        <end position="212"/>
    </location>
</feature>
<name>A0A6M8UQJ4_9GAMM</name>
<protein>
    <submittedName>
        <fullName evidence="3">Primosomal protein 1</fullName>
    </submittedName>
</protein>
<dbReference type="InterPro" id="IPR040480">
    <property type="entry name" value="DnaT_DNA_bind"/>
</dbReference>
<dbReference type="EMBL" id="CP054212">
    <property type="protein sequence ID" value="QKJ87433.1"/>
    <property type="molecule type" value="Genomic_DNA"/>
</dbReference>
<evidence type="ECO:0000259" key="2">
    <source>
        <dbReference type="Pfam" id="PF17948"/>
    </source>
</evidence>
<accession>A0A6M8UQJ4</accession>
<gene>
    <name evidence="3" type="ORF">PMPD1_2491</name>
</gene>
<feature type="compositionally biased region" description="Gly residues" evidence="1">
    <location>
        <begin position="355"/>
        <end position="371"/>
    </location>
</feature>
<dbReference type="RefSeq" id="WP_173634377.1">
    <property type="nucleotide sequence ID" value="NZ_CP054212.1"/>
</dbReference>
<feature type="region of interest" description="Disordered" evidence="1">
    <location>
        <begin position="351"/>
        <end position="371"/>
    </location>
</feature>
<dbReference type="KEGG" id="pmak:PMPD1_2491"/>
<dbReference type="Pfam" id="PF17948">
    <property type="entry name" value="DnaT"/>
    <property type="match status" value="1"/>
</dbReference>
<sequence length="371" mass="40642">MAIVRANRQRGYTLIDNQAIGNGALTWAAEGLLHYLLSKPDGWSVNPSHLWQEKKGIRGCGRDAVYKLLNELIDVGFVLRIQLRDERGVTDGYDYYVYDVPRQAVPEFHEGIDESAGPYPEFQETEPAQTGQGMEPHPENQETAEMGANPHPENPYPENPYPEFQDISNYGSTVNTDLSLSDAGQNSGDSVEPENPHHNALLDGRVPHKAPTPQAGMFPMTLEWEPGNDFARIAALTGLADAGYTPELLNEFRFYWQPTGRVYYHSQWQQKFIQSLKQQYAKGARYVKPTSAGNGGSNAADRFQQGLAAIQAVQDKYGYGSSGTEGNCFEGDYSAVPDPLADVVGQDEYAATGGDVWGGTGKSAGRGGNQT</sequence>
<reference evidence="3 4" key="1">
    <citation type="submission" date="2020-06" db="EMBL/GenBank/DDBJ databases">
        <title>Genome sequence of Paramixta manurensis strain PD-1.</title>
        <authorList>
            <person name="Lee C.W."/>
            <person name="Kim J."/>
        </authorList>
    </citation>
    <scope>NUCLEOTIDE SEQUENCE [LARGE SCALE GENOMIC DNA]</scope>
    <source>
        <strain evidence="3 4">PD-1</strain>
    </source>
</reference>
<keyword evidence="4" id="KW-1185">Reference proteome</keyword>
<feature type="domain" description="DnaT DNA-binding" evidence="2">
    <location>
        <begin position="218"/>
        <end position="282"/>
    </location>
</feature>
<organism evidence="3 4">
    <name type="scientific">Paramixta manurensis</name>
    <dbReference type="NCBI Taxonomy" id="2740817"/>
    <lineage>
        <taxon>Bacteria</taxon>
        <taxon>Pseudomonadati</taxon>
        <taxon>Pseudomonadota</taxon>
        <taxon>Gammaproteobacteria</taxon>
        <taxon>Enterobacterales</taxon>
        <taxon>Erwiniaceae</taxon>
        <taxon>Paramixta</taxon>
    </lineage>
</organism>
<proteinExistence type="predicted"/>
<dbReference type="Gene3D" id="1.10.8.1180">
    <property type="match status" value="1"/>
</dbReference>
<feature type="compositionally biased region" description="Polar residues" evidence="1">
    <location>
        <begin position="166"/>
        <end position="189"/>
    </location>
</feature>
<dbReference type="AlphaFoldDB" id="A0A6M8UQJ4"/>
<evidence type="ECO:0000256" key="1">
    <source>
        <dbReference type="SAM" id="MobiDB-lite"/>
    </source>
</evidence>
<evidence type="ECO:0000313" key="3">
    <source>
        <dbReference type="EMBL" id="QKJ87433.1"/>
    </source>
</evidence>
<dbReference type="Proteomes" id="UP000505325">
    <property type="component" value="Chromosome"/>
</dbReference>